<feature type="signal peptide" evidence="2">
    <location>
        <begin position="1"/>
        <end position="25"/>
    </location>
</feature>
<keyword evidence="2" id="KW-0732">Signal</keyword>
<dbReference type="Pfam" id="PF11303">
    <property type="entry name" value="DUF3105"/>
    <property type="match status" value="1"/>
</dbReference>
<evidence type="ECO:0000256" key="2">
    <source>
        <dbReference type="SAM" id="SignalP"/>
    </source>
</evidence>
<dbReference type="EMBL" id="GG693851">
    <property type="protein sequence ID" value="EES54044.1"/>
    <property type="molecule type" value="Genomic_DNA"/>
</dbReference>
<evidence type="ECO:0000256" key="1">
    <source>
        <dbReference type="SAM" id="MobiDB-lite"/>
    </source>
</evidence>
<dbReference type="Proteomes" id="UP000009374">
    <property type="component" value="Unassembled WGS sequence"/>
</dbReference>
<reference evidence="3 4" key="1">
    <citation type="journal article" date="2009" name="Appl. Environ. Microbiol.">
        <title>Community genomic and proteomic analyses of chemoautotrophic iron-oxidizing "Leptospirillum rubarum" (Group II) and "Leptospirillum ferrodiazotrophum" (Group III) bacteria in acid mine drainage biofilms.</title>
        <authorList>
            <person name="Goltsman D.S."/>
            <person name="Denef V.J."/>
            <person name="Singer S.W."/>
            <person name="VerBerkmoes N.C."/>
            <person name="Lefsrud M."/>
            <person name="Mueller R.S."/>
            <person name="Dick G.J."/>
            <person name="Sun C.L."/>
            <person name="Wheeler K.E."/>
            <person name="Zemla A."/>
            <person name="Baker B.J."/>
            <person name="Hauser L."/>
            <person name="Land M."/>
            <person name="Shah M.B."/>
            <person name="Thelen M.P."/>
            <person name="Hettich R.L."/>
            <person name="Banfield J.F."/>
        </authorList>
    </citation>
    <scope>NUCLEOTIDE SEQUENCE [LARGE SCALE GENOMIC DNA]</scope>
</reference>
<proteinExistence type="predicted"/>
<protein>
    <submittedName>
        <fullName evidence="3">Uncharacterized protein</fullName>
    </submittedName>
</protein>
<feature type="chain" id="PRO_5002966285" evidence="2">
    <location>
        <begin position="26"/>
        <end position="211"/>
    </location>
</feature>
<dbReference type="AlphaFoldDB" id="C6HTS9"/>
<dbReference type="InterPro" id="IPR021454">
    <property type="entry name" value="DUF3105"/>
</dbReference>
<organism evidence="3 4">
    <name type="scientific">Leptospirillum ferrodiazotrophum</name>
    <dbReference type="NCBI Taxonomy" id="412449"/>
    <lineage>
        <taxon>Bacteria</taxon>
        <taxon>Pseudomonadati</taxon>
        <taxon>Nitrospirota</taxon>
        <taxon>Nitrospiria</taxon>
        <taxon>Nitrospirales</taxon>
        <taxon>Nitrospiraceae</taxon>
        <taxon>Leptospirillum</taxon>
    </lineage>
</organism>
<gene>
    <name evidence="3" type="ORF">UBAL3_24060060</name>
</gene>
<accession>C6HTS9</accession>
<feature type="compositionally biased region" description="Polar residues" evidence="1">
    <location>
        <begin position="86"/>
        <end position="96"/>
    </location>
</feature>
<evidence type="ECO:0000313" key="3">
    <source>
        <dbReference type="EMBL" id="EES54044.1"/>
    </source>
</evidence>
<keyword evidence="4" id="KW-1185">Reference proteome</keyword>
<sequence>MFFRSGLLLLAFLGLFFKGAGPALADSSGQGTPNSPNTPTTPFMPMMGMFGGGSNQPFSPIRSGILRYPSQGHRTSSDPASCESFHYNSRPPSSGPMTDTYIPKNDLPESGISPCTIVNVIRRGNVIFFYDPSRLTPEGVQTLHQIVSDDTSPDGFLQQQKLGYGVLLVKAKYTDPLVLLAWRRILPLKFIDRIKINLFLSRYRGQIARKR</sequence>
<name>C6HTS9_9BACT</name>
<feature type="region of interest" description="Disordered" evidence="1">
    <location>
        <begin position="70"/>
        <end position="96"/>
    </location>
</feature>
<evidence type="ECO:0000313" key="4">
    <source>
        <dbReference type="Proteomes" id="UP000009374"/>
    </source>
</evidence>